<dbReference type="GO" id="GO:0055085">
    <property type="term" value="P:transmembrane transport"/>
    <property type="evidence" value="ECO:0007669"/>
    <property type="project" value="InterPro"/>
</dbReference>
<dbReference type="Pfam" id="PF00528">
    <property type="entry name" value="BPD_transp_1"/>
    <property type="match status" value="1"/>
</dbReference>
<organism evidence="10 11">
    <name type="scientific">Solidesulfovibrio carbinolicus</name>
    <dbReference type="NCBI Taxonomy" id="296842"/>
    <lineage>
        <taxon>Bacteria</taxon>
        <taxon>Pseudomonadati</taxon>
        <taxon>Thermodesulfobacteriota</taxon>
        <taxon>Desulfovibrionia</taxon>
        <taxon>Desulfovibrionales</taxon>
        <taxon>Desulfovibrionaceae</taxon>
        <taxon>Solidesulfovibrio</taxon>
    </lineage>
</organism>
<feature type="region of interest" description="Disordered" evidence="8">
    <location>
        <begin position="1"/>
        <end position="110"/>
    </location>
</feature>
<evidence type="ECO:0000256" key="6">
    <source>
        <dbReference type="ARBA" id="ARBA00023136"/>
    </source>
</evidence>
<dbReference type="OrthoDB" id="5322475at2"/>
<dbReference type="InterPro" id="IPR035906">
    <property type="entry name" value="MetI-like_sf"/>
</dbReference>
<gene>
    <name evidence="10" type="ORF">C3Y92_07405</name>
</gene>
<feature type="transmembrane region" description="Helical" evidence="7">
    <location>
        <begin position="548"/>
        <end position="572"/>
    </location>
</feature>
<dbReference type="SUPFAM" id="SSF161098">
    <property type="entry name" value="MetI-like"/>
    <property type="match status" value="1"/>
</dbReference>
<keyword evidence="11" id="KW-1185">Reference proteome</keyword>
<feature type="transmembrane region" description="Helical" evidence="7">
    <location>
        <begin position="505"/>
        <end position="527"/>
    </location>
</feature>
<keyword evidence="4 7" id="KW-0812">Transmembrane</keyword>
<keyword evidence="2 7" id="KW-0813">Transport</keyword>
<feature type="transmembrane region" description="Helical" evidence="7">
    <location>
        <begin position="448"/>
        <end position="469"/>
    </location>
</feature>
<comment type="similarity">
    <text evidence="7">Belongs to the binding-protein-dependent transport system permease family.</text>
</comment>
<dbReference type="Gene3D" id="1.10.3720.10">
    <property type="entry name" value="MetI-like"/>
    <property type="match status" value="1"/>
</dbReference>
<dbReference type="AlphaFoldDB" id="A0A4P6HRI4"/>
<protein>
    <recommendedName>
        <fullName evidence="9">ABC transmembrane type-1 domain-containing protein</fullName>
    </recommendedName>
</protein>
<evidence type="ECO:0000313" key="11">
    <source>
        <dbReference type="Proteomes" id="UP000293296"/>
    </source>
</evidence>
<dbReference type="PANTHER" id="PTHR30151:SF38">
    <property type="entry name" value="ALIPHATIC SULFONATES TRANSPORT PERMEASE PROTEIN SSUC-RELATED"/>
    <property type="match status" value="1"/>
</dbReference>
<feature type="compositionally biased region" description="Basic residues" evidence="8">
    <location>
        <begin position="133"/>
        <end position="142"/>
    </location>
</feature>
<dbReference type="GO" id="GO:0005886">
    <property type="term" value="C:plasma membrane"/>
    <property type="evidence" value="ECO:0007669"/>
    <property type="project" value="UniProtKB-SubCell"/>
</dbReference>
<keyword evidence="3" id="KW-1003">Cell membrane</keyword>
<feature type="domain" description="ABC transmembrane type-1" evidence="9">
    <location>
        <begin position="441"/>
        <end position="625"/>
    </location>
</feature>
<evidence type="ECO:0000256" key="4">
    <source>
        <dbReference type="ARBA" id="ARBA00022692"/>
    </source>
</evidence>
<keyword evidence="5 7" id="KW-1133">Transmembrane helix</keyword>
<dbReference type="KEGG" id="dcb:C3Y92_07405"/>
<keyword evidence="6 7" id="KW-0472">Membrane</keyword>
<evidence type="ECO:0000256" key="3">
    <source>
        <dbReference type="ARBA" id="ARBA00022475"/>
    </source>
</evidence>
<evidence type="ECO:0000259" key="9">
    <source>
        <dbReference type="PROSITE" id="PS50928"/>
    </source>
</evidence>
<dbReference type="EMBL" id="CP026538">
    <property type="protein sequence ID" value="QAZ69466.1"/>
    <property type="molecule type" value="Genomic_DNA"/>
</dbReference>
<accession>A0A4P6HRI4</accession>
<evidence type="ECO:0000256" key="2">
    <source>
        <dbReference type="ARBA" id="ARBA00022448"/>
    </source>
</evidence>
<feature type="compositionally biased region" description="Basic residues" evidence="8">
    <location>
        <begin position="363"/>
        <end position="373"/>
    </location>
</feature>
<proteinExistence type="inferred from homology"/>
<name>A0A4P6HRI4_9BACT</name>
<feature type="transmembrane region" description="Helical" evidence="7">
    <location>
        <begin position="481"/>
        <end position="499"/>
    </location>
</feature>
<feature type="region of interest" description="Disordered" evidence="8">
    <location>
        <begin position="222"/>
        <end position="373"/>
    </location>
</feature>
<dbReference type="Proteomes" id="UP000293296">
    <property type="component" value="Chromosome"/>
</dbReference>
<evidence type="ECO:0000256" key="7">
    <source>
        <dbReference type="RuleBase" id="RU363032"/>
    </source>
</evidence>
<reference evidence="10 11" key="1">
    <citation type="submission" date="2018-02" db="EMBL/GenBank/DDBJ databases">
        <title>Genome sequence of Desulfovibrio carbinolicus DSM 3852.</title>
        <authorList>
            <person name="Wilbanks E."/>
            <person name="Skennerton C.T."/>
            <person name="Orphan V.J."/>
        </authorList>
    </citation>
    <scope>NUCLEOTIDE SEQUENCE [LARGE SCALE GENOMIC DNA]</scope>
    <source>
        <strain evidence="10 11">DSM 3852</strain>
    </source>
</reference>
<evidence type="ECO:0000256" key="5">
    <source>
        <dbReference type="ARBA" id="ARBA00022989"/>
    </source>
</evidence>
<dbReference type="PANTHER" id="PTHR30151">
    <property type="entry name" value="ALKANE SULFONATE ABC TRANSPORTER-RELATED, MEMBRANE SUBUNIT"/>
    <property type="match status" value="1"/>
</dbReference>
<dbReference type="InterPro" id="IPR000515">
    <property type="entry name" value="MetI-like"/>
</dbReference>
<feature type="region of interest" description="Disordered" evidence="8">
    <location>
        <begin position="128"/>
        <end position="210"/>
    </location>
</feature>
<feature type="compositionally biased region" description="Basic residues" evidence="8">
    <location>
        <begin position="80"/>
        <end position="89"/>
    </location>
</feature>
<dbReference type="CDD" id="cd06261">
    <property type="entry name" value="TM_PBP2"/>
    <property type="match status" value="1"/>
</dbReference>
<evidence type="ECO:0000256" key="1">
    <source>
        <dbReference type="ARBA" id="ARBA00004651"/>
    </source>
</evidence>
<evidence type="ECO:0000256" key="8">
    <source>
        <dbReference type="SAM" id="MobiDB-lite"/>
    </source>
</evidence>
<feature type="compositionally biased region" description="Pro residues" evidence="8">
    <location>
        <begin position="25"/>
        <end position="35"/>
    </location>
</feature>
<sequence length="634" mass="65527">MSSPGCPWRLKARTCPSRPARSPRPASPPALPPWRPGCATSPWGKSGWTSCARPPGGRRPGHDASPFSDSPGVAGAGRAGHGRRRRKYPGFRTGRGRDPALAGHGPGRSVAGSCPSCDFHPLEFAGSVAGHDRHGRGGRGHHDHGLGLHPGQQGRPRRRGGTVFESGLAGVSARLPVAPLRPRRPGNPAPVRSGRDAGPAPAGPGRTGGPALYAPTCGQCPGGRQPAAAWQGQLRVAQRTGRHPGRVAGERPGPAGSARSRQTIGYPGRLAGGFPRPPRTGPGRAGRSRAIGQGCSFTGGAAHGLWPSGQMGGRAPPGSRGDGLRGLPRPGFPGCGRRPAGGGHPARLRPGGQRSGPVFPRPAPRHVAGKHWRQATRPGLFRGRRMRWDGIAGRLCGLAALLGAWEAASRQGHGIAVASPGETLAAMAGLLAQPAFWADDLAVSVRRVGLGFLLGFVVGGGLGLAAGFWPPIRAFLVPSRWMLTSVPGVVAVMLGMLWFGLSSTMVVAIVALMVAPAMHVAVIEGLSTVDGSLLEMARAYRFTPAMRLWHVYAPAMAAPLFSGGVVALGGAMRVAVLAEALGANEGIGHALSVARTNLDTPRLYALALCSMLLVGLAEMTLLGLARRVVGRRRS</sequence>
<comment type="subcellular location">
    <subcellularLocation>
        <location evidence="1 7">Cell membrane</location>
        <topology evidence="1 7">Multi-pass membrane protein</topology>
    </subcellularLocation>
</comment>
<evidence type="ECO:0000313" key="10">
    <source>
        <dbReference type="EMBL" id="QAZ69466.1"/>
    </source>
</evidence>
<dbReference type="PROSITE" id="PS50928">
    <property type="entry name" value="ABC_TM1"/>
    <property type="match status" value="1"/>
</dbReference>
<feature type="transmembrane region" description="Helical" evidence="7">
    <location>
        <begin position="603"/>
        <end position="625"/>
    </location>
</feature>